<name>A0A7J0E4P2_9ERIC</name>
<evidence type="ECO:0000313" key="2">
    <source>
        <dbReference type="EMBL" id="GFY81345.1"/>
    </source>
</evidence>
<feature type="region of interest" description="Disordered" evidence="1">
    <location>
        <begin position="1"/>
        <end position="47"/>
    </location>
</feature>
<reference evidence="2 3" key="1">
    <citation type="submission" date="2019-07" db="EMBL/GenBank/DDBJ databases">
        <title>De Novo Assembly of kiwifruit Actinidia rufa.</title>
        <authorList>
            <person name="Sugita-Konishi S."/>
            <person name="Sato K."/>
            <person name="Mori E."/>
            <person name="Abe Y."/>
            <person name="Kisaki G."/>
            <person name="Hamano K."/>
            <person name="Suezawa K."/>
            <person name="Otani M."/>
            <person name="Fukuda T."/>
            <person name="Manabe T."/>
            <person name="Gomi K."/>
            <person name="Tabuchi M."/>
            <person name="Akimitsu K."/>
            <person name="Kataoka I."/>
        </authorList>
    </citation>
    <scope>NUCLEOTIDE SEQUENCE [LARGE SCALE GENOMIC DNA]</scope>
    <source>
        <strain evidence="3">cv. Fuchu</strain>
    </source>
</reference>
<gene>
    <name evidence="2" type="ORF">Acr_01g0011540</name>
</gene>
<dbReference type="AlphaFoldDB" id="A0A7J0E4P2"/>
<dbReference type="EMBL" id="BJWL01000001">
    <property type="protein sequence ID" value="GFY81345.1"/>
    <property type="molecule type" value="Genomic_DNA"/>
</dbReference>
<evidence type="ECO:0000256" key="1">
    <source>
        <dbReference type="SAM" id="MobiDB-lite"/>
    </source>
</evidence>
<dbReference type="Proteomes" id="UP000585474">
    <property type="component" value="Unassembled WGS sequence"/>
</dbReference>
<evidence type="ECO:0000313" key="3">
    <source>
        <dbReference type="Proteomes" id="UP000585474"/>
    </source>
</evidence>
<protein>
    <submittedName>
        <fullName evidence="2">Uncharacterized protein</fullName>
    </submittedName>
</protein>
<proteinExistence type="predicted"/>
<accession>A0A7J0E4P2</accession>
<keyword evidence="3" id="KW-1185">Reference proteome</keyword>
<organism evidence="2 3">
    <name type="scientific">Actinidia rufa</name>
    <dbReference type="NCBI Taxonomy" id="165716"/>
    <lineage>
        <taxon>Eukaryota</taxon>
        <taxon>Viridiplantae</taxon>
        <taxon>Streptophyta</taxon>
        <taxon>Embryophyta</taxon>
        <taxon>Tracheophyta</taxon>
        <taxon>Spermatophyta</taxon>
        <taxon>Magnoliopsida</taxon>
        <taxon>eudicotyledons</taxon>
        <taxon>Gunneridae</taxon>
        <taxon>Pentapetalae</taxon>
        <taxon>asterids</taxon>
        <taxon>Ericales</taxon>
        <taxon>Actinidiaceae</taxon>
        <taxon>Actinidia</taxon>
    </lineage>
</organism>
<sequence>MMGGSSPSLPAAAEMGNRPPPPPSLSQPGRPFSSSQNRLIDDSESLSTNHFPNHFGLNLPPAQQLRCDDLFPDPLLLYFLS</sequence>
<comment type="caution">
    <text evidence="2">The sequence shown here is derived from an EMBL/GenBank/DDBJ whole genome shotgun (WGS) entry which is preliminary data.</text>
</comment>